<feature type="transmembrane region" description="Helical" evidence="1">
    <location>
        <begin position="72"/>
        <end position="94"/>
    </location>
</feature>
<dbReference type="EMBL" id="JAHYXK010000012">
    <property type="protein sequence ID" value="MBW7468230.1"/>
    <property type="molecule type" value="Genomic_DNA"/>
</dbReference>
<keyword evidence="1" id="KW-1133">Transmembrane helix</keyword>
<feature type="transmembrane region" description="Helical" evidence="1">
    <location>
        <begin position="385"/>
        <end position="404"/>
    </location>
</feature>
<accession>A0ABS7CWP3</accession>
<keyword evidence="1" id="KW-0812">Transmembrane</keyword>
<feature type="transmembrane region" description="Helical" evidence="1">
    <location>
        <begin position="16"/>
        <end position="36"/>
    </location>
</feature>
<feature type="transmembrane region" description="Helical" evidence="1">
    <location>
        <begin position="355"/>
        <end position="373"/>
    </location>
</feature>
<organism evidence="2 3">
    <name type="scientific">Pontibacter aydingkolensis</name>
    <dbReference type="NCBI Taxonomy" id="1911536"/>
    <lineage>
        <taxon>Bacteria</taxon>
        <taxon>Pseudomonadati</taxon>
        <taxon>Bacteroidota</taxon>
        <taxon>Cytophagia</taxon>
        <taxon>Cytophagales</taxon>
        <taxon>Hymenobacteraceae</taxon>
        <taxon>Pontibacter</taxon>
    </lineage>
</organism>
<keyword evidence="3" id="KW-1185">Reference proteome</keyword>
<sequence length="429" mass="49044">MTEERLIISRKTNNKFFLMIAIGVVLLIAGIIFMAAGGVADHGEGHGEAAAAGHEAASWTKRLFVNLWLNNVYFTGIAIVGLFFVAVQYVAYAGWSVLIKRIPEALSYYLPIGAGVMLFVFFLGGHDIFHWTHDYLYNQYLEDGVTPNPQYDPIIAGKAGYLNTPFFLIRMVIFFALWILFFNWLRRNSINEDINGGTSYYHKSIRISAMFLVVFGISSSIAAWDWVLSIDTHWFSTMFAWYVFASWFVSGLAATTLTVIILKQNGYLKMVNANHLHDLGKFVFAFSIFWTYVWFSQFMLIWYANIPEESIYFIERLSGNNGKYTWIFFFNLLINFAFPFLVLMTRDAKRQMIMLKIVTIAILIGHWFDFYLMMMPGTMRGDAGLGFIEIGTALIFLGVFLITFTKGLTKASLVPVNHPFLEESVHHHV</sequence>
<proteinExistence type="predicted"/>
<evidence type="ECO:0000256" key="1">
    <source>
        <dbReference type="SAM" id="Phobius"/>
    </source>
</evidence>
<dbReference type="RefSeq" id="WP_219878106.1">
    <property type="nucleotide sequence ID" value="NZ_JAHYXK010000012.1"/>
</dbReference>
<feature type="transmembrane region" description="Helical" evidence="1">
    <location>
        <begin position="324"/>
        <end position="343"/>
    </location>
</feature>
<comment type="caution">
    <text evidence="2">The sequence shown here is derived from an EMBL/GenBank/DDBJ whole genome shotgun (WGS) entry which is preliminary data.</text>
</comment>
<dbReference type="PANTHER" id="PTHR43044:SF1">
    <property type="entry name" value="QUINOL:CYTOCHROME C OXIDOREDUCTASE QUINONE-BINDING SUBUNIT 2"/>
    <property type="match status" value="1"/>
</dbReference>
<gene>
    <name evidence="2" type="ORF">K0O23_14230</name>
</gene>
<feature type="transmembrane region" description="Helical" evidence="1">
    <location>
        <begin position="239"/>
        <end position="262"/>
    </location>
</feature>
<feature type="transmembrane region" description="Helical" evidence="1">
    <location>
        <begin position="205"/>
        <end position="227"/>
    </location>
</feature>
<evidence type="ECO:0000313" key="3">
    <source>
        <dbReference type="Proteomes" id="UP000813018"/>
    </source>
</evidence>
<dbReference type="PANTHER" id="PTHR43044">
    <property type="match status" value="1"/>
</dbReference>
<feature type="transmembrane region" description="Helical" evidence="1">
    <location>
        <begin position="106"/>
        <end position="125"/>
    </location>
</feature>
<keyword evidence="1" id="KW-0472">Membrane</keyword>
<name>A0ABS7CWP3_9BACT</name>
<reference evidence="2 3" key="1">
    <citation type="journal article" date="2016" name="Int. J. Syst. Evol. Microbiol.">
        <title>Pontibacter aydingkolensis sp. nov., isolated from soil of a salt lake.</title>
        <authorList>
            <person name="Osman G."/>
            <person name="Zhang T."/>
            <person name="Lou K."/>
            <person name="Gao Y."/>
            <person name="Chang W."/>
            <person name="Lin Q."/>
            <person name="Yang H.M."/>
            <person name="Huo X.D."/>
            <person name="Wang N."/>
        </authorList>
    </citation>
    <scope>NUCLEOTIDE SEQUENCE [LARGE SCALE GENOMIC DNA]</scope>
    <source>
        <strain evidence="2 3">KACC 19255</strain>
    </source>
</reference>
<feature type="transmembrane region" description="Helical" evidence="1">
    <location>
        <begin position="167"/>
        <end position="185"/>
    </location>
</feature>
<feature type="transmembrane region" description="Helical" evidence="1">
    <location>
        <begin position="282"/>
        <end position="304"/>
    </location>
</feature>
<protein>
    <submittedName>
        <fullName evidence="2">Quinol:cytochrome C oxidoreductase</fullName>
    </submittedName>
</protein>
<dbReference type="Proteomes" id="UP000813018">
    <property type="component" value="Unassembled WGS sequence"/>
</dbReference>
<evidence type="ECO:0000313" key="2">
    <source>
        <dbReference type="EMBL" id="MBW7468230.1"/>
    </source>
</evidence>